<reference evidence="17" key="1">
    <citation type="submission" date="2018-04" db="EMBL/GenBank/DDBJ databases">
        <authorList>
            <person name="Go L.Y."/>
            <person name="Mitchell J.A."/>
        </authorList>
    </citation>
    <scope>NUCLEOTIDE SEQUENCE</scope>
    <source>
        <tissue evidence="17">Whole organism</tissue>
    </source>
</reference>
<feature type="domain" description="Cadherin" evidence="16">
    <location>
        <begin position="1588"/>
        <end position="1708"/>
    </location>
</feature>
<comment type="subcellular location">
    <subcellularLocation>
        <location evidence="1">Cell membrane</location>
        <topology evidence="1">Single-pass type I membrane protein</topology>
    </subcellularLocation>
</comment>
<dbReference type="PRINTS" id="PR00205">
    <property type="entry name" value="CADHERIN"/>
</dbReference>
<feature type="domain" description="Cadherin" evidence="16">
    <location>
        <begin position="967"/>
        <end position="1070"/>
    </location>
</feature>
<accession>A0A336MC60</accession>
<evidence type="ECO:0000256" key="7">
    <source>
        <dbReference type="ARBA" id="ARBA00022837"/>
    </source>
</evidence>
<protein>
    <submittedName>
        <fullName evidence="18">CSON012952 protein</fullName>
    </submittedName>
</protein>
<dbReference type="GO" id="GO:0048513">
    <property type="term" value="P:animal organ development"/>
    <property type="evidence" value="ECO:0007669"/>
    <property type="project" value="UniProtKB-ARBA"/>
</dbReference>
<feature type="domain" description="Cadherin" evidence="16">
    <location>
        <begin position="845"/>
        <end position="966"/>
    </location>
</feature>
<dbReference type="GO" id="GO:0048589">
    <property type="term" value="P:developmental growth"/>
    <property type="evidence" value="ECO:0007669"/>
    <property type="project" value="UniProtKB-ARBA"/>
</dbReference>
<dbReference type="FunFam" id="2.60.40.60:FF:000168">
    <property type="entry name" value="Cadherin-related family member 2"/>
    <property type="match status" value="1"/>
</dbReference>
<evidence type="ECO:0000256" key="4">
    <source>
        <dbReference type="ARBA" id="ARBA00022692"/>
    </source>
</evidence>
<feature type="domain" description="Cadherin" evidence="16">
    <location>
        <begin position="619"/>
        <end position="732"/>
    </location>
</feature>
<dbReference type="InterPro" id="IPR050971">
    <property type="entry name" value="Cadherin-domain_protein"/>
</dbReference>
<evidence type="ECO:0000313" key="18">
    <source>
        <dbReference type="EMBL" id="SSX25977.1"/>
    </source>
</evidence>
<reference evidence="18" key="2">
    <citation type="submission" date="2018-07" db="EMBL/GenBank/DDBJ databases">
        <authorList>
            <person name="Quirk P.G."/>
            <person name="Krulwich T.A."/>
        </authorList>
    </citation>
    <scope>NUCLEOTIDE SEQUENCE</scope>
</reference>
<evidence type="ECO:0000256" key="3">
    <source>
        <dbReference type="ARBA" id="ARBA00022536"/>
    </source>
</evidence>
<evidence type="ECO:0000313" key="17">
    <source>
        <dbReference type="EMBL" id="SSX05618.1"/>
    </source>
</evidence>
<name>A0A336MC60_CULSO</name>
<dbReference type="GO" id="GO:0005509">
    <property type="term" value="F:calcium ion binding"/>
    <property type="evidence" value="ECO:0007669"/>
    <property type="project" value="UniProtKB-UniRule"/>
</dbReference>
<dbReference type="CDD" id="cd11304">
    <property type="entry name" value="Cadherin_repeat"/>
    <property type="match status" value="14"/>
</dbReference>
<keyword evidence="2" id="KW-1003">Cell membrane</keyword>
<feature type="domain" description="Cadherin" evidence="16">
    <location>
        <begin position="172"/>
        <end position="280"/>
    </location>
</feature>
<dbReference type="FunFam" id="2.60.40.60:FF:000124">
    <property type="entry name" value="Cadherin-related family member 1"/>
    <property type="match status" value="1"/>
</dbReference>
<feature type="transmembrane region" description="Helical" evidence="15">
    <location>
        <begin position="30"/>
        <end position="51"/>
    </location>
</feature>
<evidence type="ECO:0000256" key="10">
    <source>
        <dbReference type="ARBA" id="ARBA00023136"/>
    </source>
</evidence>
<keyword evidence="6" id="KW-0677">Repeat</keyword>
<dbReference type="FunFam" id="2.60.40.60:FF:000098">
    <property type="entry name" value="cadherin-23 isoform X1"/>
    <property type="match status" value="1"/>
</dbReference>
<dbReference type="SMART" id="SM00112">
    <property type="entry name" value="CA"/>
    <property type="match status" value="14"/>
</dbReference>
<evidence type="ECO:0000256" key="14">
    <source>
        <dbReference type="PROSITE-ProRule" id="PRU00043"/>
    </source>
</evidence>
<keyword evidence="9 15" id="KW-1133">Transmembrane helix</keyword>
<dbReference type="GO" id="GO:0007156">
    <property type="term" value="P:homophilic cell adhesion via plasma membrane adhesion molecules"/>
    <property type="evidence" value="ECO:0007669"/>
    <property type="project" value="InterPro"/>
</dbReference>
<dbReference type="Gene3D" id="2.60.40.60">
    <property type="entry name" value="Cadherins"/>
    <property type="match status" value="14"/>
</dbReference>
<dbReference type="FunFam" id="2.60.40.60:FF:000118">
    <property type="entry name" value="protocadherin Fat 4"/>
    <property type="match status" value="2"/>
</dbReference>
<keyword evidence="8" id="KW-0130">Cell adhesion</keyword>
<evidence type="ECO:0000256" key="13">
    <source>
        <dbReference type="ARBA" id="ARBA00059331"/>
    </source>
</evidence>
<dbReference type="EMBL" id="UFQS01000635">
    <property type="protein sequence ID" value="SSX05618.1"/>
    <property type="molecule type" value="Genomic_DNA"/>
</dbReference>
<keyword evidence="10 15" id="KW-0472">Membrane</keyword>
<keyword evidence="3" id="KW-0245">EGF-like domain</keyword>
<dbReference type="GO" id="GO:0005911">
    <property type="term" value="C:cell-cell junction"/>
    <property type="evidence" value="ECO:0007669"/>
    <property type="project" value="TreeGrafter"/>
</dbReference>
<dbReference type="InterPro" id="IPR002126">
    <property type="entry name" value="Cadherin-like_dom"/>
</dbReference>
<feature type="domain" description="Cadherin" evidence="16">
    <location>
        <begin position="1182"/>
        <end position="1291"/>
    </location>
</feature>
<feature type="domain" description="Cadherin" evidence="16">
    <location>
        <begin position="392"/>
        <end position="507"/>
    </location>
</feature>
<gene>
    <name evidence="18" type="primary">CSON012952</name>
</gene>
<dbReference type="FunFam" id="2.60.40.60:FF:000020">
    <property type="entry name" value="Dachsous cadherin-related 1b"/>
    <property type="match status" value="1"/>
</dbReference>
<keyword evidence="4 15" id="KW-0812">Transmembrane</keyword>
<dbReference type="GO" id="GO:0005886">
    <property type="term" value="C:plasma membrane"/>
    <property type="evidence" value="ECO:0007669"/>
    <property type="project" value="UniProtKB-SubCell"/>
</dbReference>
<evidence type="ECO:0000256" key="8">
    <source>
        <dbReference type="ARBA" id="ARBA00022889"/>
    </source>
</evidence>
<evidence type="ECO:0000256" key="12">
    <source>
        <dbReference type="ARBA" id="ARBA00023180"/>
    </source>
</evidence>
<dbReference type="PROSITE" id="PS00232">
    <property type="entry name" value="CADHERIN_1"/>
    <property type="match status" value="6"/>
</dbReference>
<evidence type="ECO:0000256" key="15">
    <source>
        <dbReference type="SAM" id="Phobius"/>
    </source>
</evidence>
<comment type="function">
    <text evidence="13">Cadherins are calcium-dependent cell adhesion proteins. They preferentially interact with themselves in a homophilic manner in connecting cells.</text>
</comment>
<dbReference type="FunFam" id="2.60.40.60:FF:000039">
    <property type="entry name" value="FAT atypical cadherin 3"/>
    <property type="match status" value="1"/>
</dbReference>
<dbReference type="GO" id="GO:0007163">
    <property type="term" value="P:establishment or maintenance of cell polarity"/>
    <property type="evidence" value="ECO:0007669"/>
    <property type="project" value="UniProtKB-ARBA"/>
</dbReference>
<evidence type="ECO:0000256" key="5">
    <source>
        <dbReference type="ARBA" id="ARBA00022729"/>
    </source>
</evidence>
<sequence length="1959" mass="221010">MILVLTRHFNQLFKLHKYHKKVRLKTCDSSMLVVQFLFNLLFLLSFCTNYITANRSPRFQLDGNPSEIVVRLKEGSESPIGTLIYRLKAFDPDGDPLKFGIKPDIDSDVIRIENIGINDANIRLNKELDREVKDEYHFILTLTDEKLGEGNFITQSLLLIVDDINDNVPIFKPFQSAIEVPENSSPGIVTTVEAIDRDTGAYGQVLYYLQELEGDNDIFTITTTQGKGVIRLTDQLDYEKKSLYQLRVLAVDRANQGPVNTGTAALLVRVKDVEDQPPEFVVATPVQRIAEGVPKGTKILSVKAIDGDRGINNKIKYAIIKGGDGLFTIDENTGSIYNTRILDREDSNNQLSGTYILEIIATERSKINPPPSVRTEVTIILNDINDETPTFRDSSYKCEVFENAQENTPLSFIGDTQNIVYDLDQGNNGTFELFLDPPNDIFEISPKRALNEANFLIRVRNPKMLDYEKIKQLNLTIVAKEIVKPGKFSTVPVTITIRDRNDNFPEFARHIYEISIPENSNVGLTLVQIQAYDIDSNDFGTEGIRYTNITGSIAHLLHLDPITGIISIHQSSSDVFDRELYAKHYLTVEARDNKGNGNRNTVQLIIDIEDENDNAPIFVQGKYEARLLENKLEFENPLIVEARDKDVANTANSNISYSILDGEHRHNFTIDPITGKIGLQTPIDFERLTGGNANIRPIYLTVLARDSGEPSLSSKVPVVIYVHDINDHAPEFQNLFYQESVFEDIEPSISILEVRAVDKDGSSPNNAIVYRIQSGANDKFVIGPNSGIISVALGASLDPDLTQPKILHYSLVIVALDGGIGDQQLSSTCLVNITVKDVNNKSPVFVEPETVIIKENTPVGTYAYRLMANDLDIKPKLRYFIDGNHSEARTEDGVLVKPSDYDYLSAFDLNPVDGLIRIVKLLDRERVETIKLSVLVEDQAAEKGRQVSSSVINIIIDDENDNNPRFQKPFYKQSIAENSPNGIPIANVLAYDVDKNKSIHYSLEGPSEIIELIHLDTDSGEIVVANKIDHELHKSLNFTVKATDSGVPSRSSMVEVFVQVIDENDNNPYFIGDIGNFTVFENSPIGTRISMLQAGDPDAGEYGKITYLMDRISSHGKFSIDADTGVLVVADAIDRETKDSYMIVVEAWDNYQFGYLNGESRNAFKQIFITVLDVNDNTPKIYAPIECVQVTEFHKTHDVITSIRATDADNPKLPNGQIEFELIDDEKSLDLFMIDQIDPWNAQIFAKRSLNGHYGNYSLLIIAKDMGSPQNVAKEKLDICVLDYNDHAPVFVAPSNNFTIRIPENATLGTQLIQVRAVDDDVGPNAAVKYRLRHDTLGNYRTFSIDELSGVISLKMPLDRERQKVYEIRVEAYDQGVPTPLSSDLDLTVYVRNVNDYEPQFLVEELTVNFTEQMKPGLEKKKLPDTVDRDEVDDLDDPPSTVCYFIVYGNERNLFHLDPEAHILTTNKELDREEKANHTLIIKATEDCANPPKPLTFNKPEALTNETEFQENQIILNRNHGSLKYLDQIDRYKNSKTLSYDSPDYYIKSSEMPNYERYTGGMLVIEDSTLVRILIHVQDVNDNPPQFTSKVFTGGVTTSTSFGSEFMHVRATDKDEGKNGKINYYQIGNIQKTLAEGLDNIKTDPFLVDRQTGAISLNFYPQKGMKGYFDFMVIANDTDGFQDVAHVFIYLLREDQRVRFVLRQHPSEVQDDIYKFRDTLSNVTSAIVNIDDFKIHENRDGTYDKTKTDLFLHLVDRRDNSILEVSDVLRLIDQNIEKLDGLFKEFNVLDTQAAEALPLTGELKPDPMLVYLVVSNLFVGALLIVILVLCATQRTNYKRQLRAAKVNAFVTPTTNITSPVPRVPNTNKHSVEGSNPMWLRNFSYENEWFKHDEDYDVSMGPHQNFDSIDENVIAAEEYLTKTKEMNAQNNMTRYSNVYQQIDKLSNGTILTKKLETTEL</sequence>
<keyword evidence="5" id="KW-0732">Signal</keyword>
<dbReference type="GO" id="GO:0001736">
    <property type="term" value="P:establishment of planar polarity"/>
    <property type="evidence" value="ECO:0007669"/>
    <property type="project" value="UniProtKB-ARBA"/>
</dbReference>
<dbReference type="PANTHER" id="PTHR24025">
    <property type="entry name" value="DESMOGLEIN FAMILY MEMBER"/>
    <property type="match status" value="1"/>
</dbReference>
<feature type="domain" description="Cadherin" evidence="16">
    <location>
        <begin position="1294"/>
        <end position="1401"/>
    </location>
</feature>
<evidence type="ECO:0000259" key="16">
    <source>
        <dbReference type="PROSITE" id="PS50268"/>
    </source>
</evidence>
<proteinExistence type="predicted"/>
<keyword evidence="7 14" id="KW-0106">Calcium</keyword>
<feature type="transmembrane region" description="Helical" evidence="15">
    <location>
        <begin position="1808"/>
        <end position="1832"/>
    </location>
</feature>
<organism evidence="18">
    <name type="scientific">Culicoides sonorensis</name>
    <name type="common">Biting midge</name>
    <dbReference type="NCBI Taxonomy" id="179676"/>
    <lineage>
        <taxon>Eukaryota</taxon>
        <taxon>Metazoa</taxon>
        <taxon>Ecdysozoa</taxon>
        <taxon>Arthropoda</taxon>
        <taxon>Hexapoda</taxon>
        <taxon>Insecta</taxon>
        <taxon>Pterygota</taxon>
        <taxon>Neoptera</taxon>
        <taxon>Endopterygota</taxon>
        <taxon>Diptera</taxon>
        <taxon>Nematocera</taxon>
        <taxon>Chironomoidea</taxon>
        <taxon>Ceratopogonidae</taxon>
        <taxon>Ceratopogoninae</taxon>
        <taxon>Culicoides</taxon>
        <taxon>Monoculicoides</taxon>
    </lineage>
</organism>
<dbReference type="Pfam" id="PF00028">
    <property type="entry name" value="Cadherin"/>
    <property type="match status" value="9"/>
</dbReference>
<dbReference type="FunFam" id="2.60.40.60:FF:000345">
    <property type="entry name" value="Cadherin 2"/>
    <property type="match status" value="1"/>
</dbReference>
<evidence type="ECO:0000256" key="11">
    <source>
        <dbReference type="ARBA" id="ARBA00023157"/>
    </source>
</evidence>
<evidence type="ECO:0000256" key="6">
    <source>
        <dbReference type="ARBA" id="ARBA00022737"/>
    </source>
</evidence>
<dbReference type="InterPro" id="IPR020894">
    <property type="entry name" value="Cadherin_CS"/>
</dbReference>
<evidence type="ECO:0000256" key="9">
    <source>
        <dbReference type="ARBA" id="ARBA00022989"/>
    </source>
</evidence>
<dbReference type="VEuPathDB" id="VectorBase:CSON012952"/>
<keyword evidence="12" id="KW-0325">Glycoprotein</keyword>
<evidence type="ECO:0000256" key="2">
    <source>
        <dbReference type="ARBA" id="ARBA00022475"/>
    </source>
</evidence>
<keyword evidence="11" id="KW-1015">Disulfide bond</keyword>
<feature type="domain" description="Cadherin" evidence="16">
    <location>
        <begin position="508"/>
        <end position="618"/>
    </location>
</feature>
<feature type="domain" description="Cadherin" evidence="16">
    <location>
        <begin position="1077"/>
        <end position="1181"/>
    </location>
</feature>
<dbReference type="FunFam" id="2.60.40.60:FF:000306">
    <property type="entry name" value="Cadherin 23"/>
    <property type="match status" value="1"/>
</dbReference>
<dbReference type="OMA" id="DQGKNGT"/>
<feature type="domain" description="Cadherin" evidence="16">
    <location>
        <begin position="1427"/>
        <end position="1587"/>
    </location>
</feature>
<dbReference type="GO" id="GO:0048731">
    <property type="term" value="P:system development"/>
    <property type="evidence" value="ECO:0007669"/>
    <property type="project" value="UniProtKB-ARBA"/>
</dbReference>
<dbReference type="PROSITE" id="PS50268">
    <property type="entry name" value="CADHERIN_2"/>
    <property type="match status" value="14"/>
</dbReference>
<dbReference type="InterPro" id="IPR015919">
    <property type="entry name" value="Cadherin-like_sf"/>
</dbReference>
<dbReference type="GO" id="GO:0030154">
    <property type="term" value="P:cell differentiation"/>
    <property type="evidence" value="ECO:0007669"/>
    <property type="project" value="UniProtKB-ARBA"/>
</dbReference>
<dbReference type="SUPFAM" id="SSF49313">
    <property type="entry name" value="Cadherin-like"/>
    <property type="match status" value="14"/>
</dbReference>
<feature type="domain" description="Cadherin" evidence="16">
    <location>
        <begin position="733"/>
        <end position="845"/>
    </location>
</feature>
<dbReference type="EMBL" id="UFQT01000635">
    <property type="protein sequence ID" value="SSX25977.1"/>
    <property type="molecule type" value="Genomic_DNA"/>
</dbReference>
<evidence type="ECO:0000256" key="1">
    <source>
        <dbReference type="ARBA" id="ARBA00004251"/>
    </source>
</evidence>
<dbReference type="PANTHER" id="PTHR24025:SF31">
    <property type="entry name" value="NEURAL-CADHERIN"/>
    <property type="match status" value="1"/>
</dbReference>
<feature type="domain" description="Cadherin" evidence="16">
    <location>
        <begin position="76"/>
        <end position="171"/>
    </location>
</feature>
<feature type="domain" description="Cadherin" evidence="16">
    <location>
        <begin position="289"/>
        <end position="391"/>
    </location>
</feature>